<dbReference type="Pfam" id="PF02001">
    <property type="entry name" value="DUF134"/>
    <property type="match status" value="1"/>
</dbReference>
<gene>
    <name evidence="3" type="ORF">CUESP1_0755</name>
</gene>
<evidence type="ECO:0000256" key="1">
    <source>
        <dbReference type="ARBA" id="ARBA00009350"/>
    </source>
</evidence>
<dbReference type="InterPro" id="IPR013324">
    <property type="entry name" value="RNA_pol_sigma_r3/r4-like"/>
</dbReference>
<dbReference type="Gene3D" id="1.10.10.10">
    <property type="entry name" value="Winged helix-like DNA-binding domain superfamily/Winged helix DNA-binding domain"/>
    <property type="match status" value="1"/>
</dbReference>
<dbReference type="RefSeq" id="WP_005587843.1">
    <property type="nucleotide sequence ID" value="NZ_LT669839.1"/>
</dbReference>
<dbReference type="SUPFAM" id="SSF88659">
    <property type="entry name" value="Sigma3 and sigma4 domains of RNA polymerase sigma factors"/>
    <property type="match status" value="1"/>
</dbReference>
<evidence type="ECO:0000313" key="3">
    <source>
        <dbReference type="EMBL" id="SHD76136.1"/>
    </source>
</evidence>
<dbReference type="EMBL" id="LT669839">
    <property type="protein sequence ID" value="SHD76136.1"/>
    <property type="molecule type" value="Genomic_DNA"/>
</dbReference>
<sequence>MARPIKCRKVEFLPDTTYFVPSSKENQEITEVRLKLEELEAVRLKDMEGLTQQECADIMGVSRQTFQNILDSARKKIATALTQGLAINIKGGNFAFNFCEIKCNSCNKTYGINYIRDKSLCPSCKSDQVVCNRKSRRCGRWCSR</sequence>
<dbReference type="HAMAP" id="MF_00674">
    <property type="entry name" value="UPF0251"/>
    <property type="match status" value="1"/>
</dbReference>
<name>M1Z3R1_9FIRM</name>
<dbReference type="InterPro" id="IPR036388">
    <property type="entry name" value="WH-like_DNA-bd_sf"/>
</dbReference>
<dbReference type="OrthoDB" id="280278at2"/>
<keyword evidence="4" id="KW-1185">Reference proteome</keyword>
<organism evidence="3 4">
    <name type="scientific">[Clostridium] ultunense Esp</name>
    <dbReference type="NCBI Taxonomy" id="1288971"/>
    <lineage>
        <taxon>Bacteria</taxon>
        <taxon>Bacillati</taxon>
        <taxon>Bacillota</taxon>
        <taxon>Tissierellia</taxon>
        <taxon>Tissierellales</taxon>
        <taxon>Tepidimicrobiaceae</taxon>
        <taxon>Schnuerera</taxon>
    </lineage>
</organism>
<protein>
    <recommendedName>
        <fullName evidence="2">UPF0251 protein CUESP1_0755</fullName>
    </recommendedName>
</protein>
<dbReference type="PANTHER" id="PTHR37478:SF2">
    <property type="entry name" value="UPF0251 PROTEIN TK0562"/>
    <property type="match status" value="1"/>
</dbReference>
<dbReference type="Proteomes" id="UP000245423">
    <property type="component" value="Chromosome 1"/>
</dbReference>
<reference evidence="3 4" key="1">
    <citation type="submission" date="2016-11" db="EMBL/GenBank/DDBJ databases">
        <authorList>
            <person name="Manzoor S."/>
        </authorList>
    </citation>
    <scope>NUCLEOTIDE SEQUENCE [LARGE SCALE GENOMIC DNA]</scope>
    <source>
        <strain evidence="3">Clostridium ultunense strain Esp</strain>
    </source>
</reference>
<evidence type="ECO:0000313" key="4">
    <source>
        <dbReference type="Proteomes" id="UP000245423"/>
    </source>
</evidence>
<evidence type="ECO:0000256" key="2">
    <source>
        <dbReference type="HAMAP-Rule" id="MF_00674"/>
    </source>
</evidence>
<dbReference type="InterPro" id="IPR002852">
    <property type="entry name" value="UPF0251"/>
</dbReference>
<dbReference type="PANTHER" id="PTHR37478">
    <property type="match status" value="1"/>
</dbReference>
<proteinExistence type="inferred from homology"/>
<dbReference type="AlphaFoldDB" id="M1Z3R1"/>
<dbReference type="HOGENOM" id="CLU_094511_0_1_9"/>
<accession>M1Z3R1</accession>
<comment type="similarity">
    <text evidence="1 2">Belongs to the UPF0251 family.</text>
</comment>